<protein>
    <submittedName>
        <fullName evidence="1">Uncharacterized protein</fullName>
    </submittedName>
</protein>
<dbReference type="Proteomes" id="UP001148838">
    <property type="component" value="Unassembled WGS sequence"/>
</dbReference>
<proteinExistence type="predicted"/>
<reference evidence="1 2" key="1">
    <citation type="journal article" date="2022" name="Allergy">
        <title>Genome assembly and annotation of Periplaneta americana reveal a comprehensive cockroach allergen profile.</title>
        <authorList>
            <person name="Wang L."/>
            <person name="Xiong Q."/>
            <person name="Saelim N."/>
            <person name="Wang L."/>
            <person name="Nong W."/>
            <person name="Wan A.T."/>
            <person name="Shi M."/>
            <person name="Liu X."/>
            <person name="Cao Q."/>
            <person name="Hui J.H.L."/>
            <person name="Sookrung N."/>
            <person name="Leung T.F."/>
            <person name="Tungtrongchitr A."/>
            <person name="Tsui S.K.W."/>
        </authorList>
    </citation>
    <scope>NUCLEOTIDE SEQUENCE [LARGE SCALE GENOMIC DNA]</scope>
    <source>
        <strain evidence="1">PWHHKU_190912</strain>
    </source>
</reference>
<dbReference type="EMBL" id="JAJSOF020000017">
    <property type="protein sequence ID" value="KAJ4440624.1"/>
    <property type="molecule type" value="Genomic_DNA"/>
</dbReference>
<keyword evidence="2" id="KW-1185">Reference proteome</keyword>
<gene>
    <name evidence="1" type="ORF">ANN_08770</name>
</gene>
<name>A0ABQ8T2E3_PERAM</name>
<evidence type="ECO:0000313" key="2">
    <source>
        <dbReference type="Proteomes" id="UP001148838"/>
    </source>
</evidence>
<sequence length="90" mass="10372">MFNLRIGACITNKKNTGHAKSLYLRLMSGAPWYISNKNLHDDLCIPEVMEVLRPSYIRLYNSFLNHINPLLGVIVTNPPQDAAHRRLKRK</sequence>
<comment type="caution">
    <text evidence="1">The sequence shown here is derived from an EMBL/GenBank/DDBJ whole genome shotgun (WGS) entry which is preliminary data.</text>
</comment>
<organism evidence="1 2">
    <name type="scientific">Periplaneta americana</name>
    <name type="common">American cockroach</name>
    <name type="synonym">Blatta americana</name>
    <dbReference type="NCBI Taxonomy" id="6978"/>
    <lineage>
        <taxon>Eukaryota</taxon>
        <taxon>Metazoa</taxon>
        <taxon>Ecdysozoa</taxon>
        <taxon>Arthropoda</taxon>
        <taxon>Hexapoda</taxon>
        <taxon>Insecta</taxon>
        <taxon>Pterygota</taxon>
        <taxon>Neoptera</taxon>
        <taxon>Polyneoptera</taxon>
        <taxon>Dictyoptera</taxon>
        <taxon>Blattodea</taxon>
        <taxon>Blattoidea</taxon>
        <taxon>Blattidae</taxon>
        <taxon>Blattinae</taxon>
        <taxon>Periplaneta</taxon>
    </lineage>
</organism>
<evidence type="ECO:0000313" key="1">
    <source>
        <dbReference type="EMBL" id="KAJ4440624.1"/>
    </source>
</evidence>
<accession>A0ABQ8T2E3</accession>